<feature type="region of interest" description="Disordered" evidence="1">
    <location>
        <begin position="1"/>
        <end position="25"/>
    </location>
</feature>
<dbReference type="EMBL" id="CACRTI010000003">
    <property type="protein sequence ID" value="VYT07342.1"/>
    <property type="molecule type" value="Genomic_DNA"/>
</dbReference>
<feature type="compositionally biased region" description="Polar residues" evidence="1">
    <location>
        <begin position="1"/>
        <end position="16"/>
    </location>
</feature>
<evidence type="ECO:0000313" key="2">
    <source>
        <dbReference type="EMBL" id="VYT07342.1"/>
    </source>
</evidence>
<name>A0A6N2TRK2_CITAM</name>
<protein>
    <submittedName>
        <fullName evidence="2">Uncharacterized protein</fullName>
    </submittedName>
</protein>
<reference evidence="2" key="1">
    <citation type="submission" date="2019-11" db="EMBL/GenBank/DDBJ databases">
        <authorList>
            <person name="Feng L."/>
        </authorList>
    </citation>
    <scope>NUCLEOTIDE SEQUENCE</scope>
    <source>
        <strain evidence="2">CAmalonaticusLFYP1</strain>
    </source>
</reference>
<organism evidence="2">
    <name type="scientific">Citrobacter amalonaticus</name>
    <dbReference type="NCBI Taxonomy" id="35703"/>
    <lineage>
        <taxon>Bacteria</taxon>
        <taxon>Pseudomonadati</taxon>
        <taxon>Pseudomonadota</taxon>
        <taxon>Gammaproteobacteria</taxon>
        <taxon>Enterobacterales</taxon>
        <taxon>Enterobacteriaceae</taxon>
        <taxon>Citrobacter</taxon>
    </lineage>
</organism>
<accession>A0A6N2TRK2</accession>
<dbReference type="AlphaFoldDB" id="A0A6N2TRK2"/>
<proteinExistence type="predicted"/>
<gene>
    <name evidence="2" type="ORF">CALFYP1_02675</name>
</gene>
<sequence>MYVKSSGTSPGQNNKSAWLKKNQKKASTRLAKIILEAM</sequence>
<evidence type="ECO:0000256" key="1">
    <source>
        <dbReference type="SAM" id="MobiDB-lite"/>
    </source>
</evidence>